<sequence length="270" mass="29929">MIGIFDSGVGGMTVARKIEQVCPQFPLLYFGDVAHTPYGSKSSDTIIGYSRRNTDFLLNQGAQVIVVACNSAAATSVDVLRAEYSVPIIDVITATSSKAAAGTLNGRIGIIGTRATIQSGIYEKQIKRVTPDYRIYGQACPLLVPLIEEGWLNKRETKMILRRYLHPLRQHQIDTLILGCTHYPLLTHLIQKKIGKKVQLIDSSIETAQHLKSFLDNSPEITSNIKEKFNGYQPHCLENNRFFVSDSTPPLQKLADGIFGRKINLIKTNA</sequence>
<dbReference type="Gene3D" id="3.40.50.1860">
    <property type="match status" value="2"/>
</dbReference>
<evidence type="ECO:0000256" key="2">
    <source>
        <dbReference type="ARBA" id="ARBA00013090"/>
    </source>
</evidence>
<feature type="active site" description="Proton donor/acceptor" evidence="7">
    <location>
        <position position="180"/>
    </location>
</feature>
<evidence type="ECO:0000256" key="3">
    <source>
        <dbReference type="ARBA" id="ARBA00022960"/>
    </source>
</evidence>
<dbReference type="InterPro" id="IPR033134">
    <property type="entry name" value="Asp/Glu_racemase_AS_2"/>
</dbReference>
<keyword evidence="9" id="KW-1185">Reference proteome</keyword>
<keyword evidence="3 7" id="KW-0133">Cell shape</keyword>
<evidence type="ECO:0000256" key="1">
    <source>
        <dbReference type="ARBA" id="ARBA00001602"/>
    </source>
</evidence>
<keyword evidence="6 7" id="KW-0961">Cell wall biogenesis/degradation</keyword>
<dbReference type="PROSITE" id="PS00924">
    <property type="entry name" value="ASP_GLU_RACEMASE_2"/>
    <property type="match status" value="1"/>
</dbReference>
<dbReference type="InterPro" id="IPR004391">
    <property type="entry name" value="Glu_race"/>
</dbReference>
<keyword evidence="4 7" id="KW-0573">Peptidoglycan synthesis</keyword>
<protein>
    <recommendedName>
        <fullName evidence="2 7">Glutamate racemase</fullName>
        <ecNumber evidence="2 7">5.1.1.3</ecNumber>
    </recommendedName>
</protein>
<dbReference type="UniPathway" id="UPA00219"/>
<evidence type="ECO:0000256" key="5">
    <source>
        <dbReference type="ARBA" id="ARBA00023235"/>
    </source>
</evidence>
<dbReference type="EMBL" id="MTKO01000093">
    <property type="protein sequence ID" value="RWX44487.1"/>
    <property type="molecule type" value="Genomic_DNA"/>
</dbReference>
<evidence type="ECO:0000313" key="9">
    <source>
        <dbReference type="Proteomes" id="UP000287853"/>
    </source>
</evidence>
<dbReference type="FunFam" id="3.40.50.1860:FF:000001">
    <property type="entry name" value="Glutamate racemase"/>
    <property type="match status" value="1"/>
</dbReference>
<dbReference type="Proteomes" id="UP000287853">
    <property type="component" value="Unassembled WGS sequence"/>
</dbReference>
<dbReference type="GO" id="GO:0008360">
    <property type="term" value="P:regulation of cell shape"/>
    <property type="evidence" value="ECO:0007669"/>
    <property type="project" value="UniProtKB-KW"/>
</dbReference>
<keyword evidence="5 7" id="KW-0413">Isomerase</keyword>
<feature type="active site" description="Proton donor/acceptor" evidence="7">
    <location>
        <position position="69"/>
    </location>
</feature>
<feature type="binding site" evidence="7">
    <location>
        <begin position="6"/>
        <end position="7"/>
    </location>
    <ligand>
        <name>substrate</name>
    </ligand>
</feature>
<feature type="binding site" evidence="7">
    <location>
        <begin position="181"/>
        <end position="182"/>
    </location>
    <ligand>
        <name>substrate</name>
    </ligand>
</feature>
<comment type="catalytic activity">
    <reaction evidence="1 7">
        <text>L-glutamate = D-glutamate</text>
        <dbReference type="Rhea" id="RHEA:12813"/>
        <dbReference type="ChEBI" id="CHEBI:29985"/>
        <dbReference type="ChEBI" id="CHEBI:29986"/>
        <dbReference type="EC" id="5.1.1.3"/>
    </reaction>
</comment>
<reference evidence="8 9" key="1">
    <citation type="submission" date="2017-01" db="EMBL/GenBank/DDBJ databases">
        <title>The cable genome- insights into the physiology and evolution of filamentous bacteria capable of sulfide oxidation via long distance electron transfer.</title>
        <authorList>
            <person name="Schreiber L."/>
            <person name="Bjerg J.T."/>
            <person name="Boggild A."/>
            <person name="Van De Vossenberg J."/>
            <person name="Meysman F."/>
            <person name="Nielsen L.P."/>
            <person name="Schramm A."/>
            <person name="Kjeldsen K.U."/>
        </authorList>
    </citation>
    <scope>NUCLEOTIDE SEQUENCE [LARGE SCALE GENOMIC DNA]</scope>
    <source>
        <strain evidence="8">MCF</strain>
    </source>
</reference>
<comment type="caution">
    <text evidence="8">The sequence shown here is derived from an EMBL/GenBank/DDBJ whole genome shotgun (WGS) entry which is preliminary data.</text>
</comment>
<evidence type="ECO:0000256" key="6">
    <source>
        <dbReference type="ARBA" id="ARBA00023316"/>
    </source>
</evidence>
<evidence type="ECO:0000256" key="7">
    <source>
        <dbReference type="HAMAP-Rule" id="MF_00258"/>
    </source>
</evidence>
<dbReference type="PANTHER" id="PTHR21198:SF2">
    <property type="entry name" value="GLUTAMATE RACEMASE"/>
    <property type="match status" value="1"/>
</dbReference>
<feature type="binding site" evidence="7">
    <location>
        <begin position="70"/>
        <end position="71"/>
    </location>
    <ligand>
        <name>substrate</name>
    </ligand>
</feature>
<comment type="pathway">
    <text evidence="7">Cell wall biogenesis; peptidoglycan biosynthesis.</text>
</comment>
<accession>A0A444IUG7</accession>
<dbReference type="InterPro" id="IPR015942">
    <property type="entry name" value="Asp/Glu/hydantoin_racemase"/>
</dbReference>
<dbReference type="InterPro" id="IPR001920">
    <property type="entry name" value="Asp/Glu_race"/>
</dbReference>
<dbReference type="SUPFAM" id="SSF53681">
    <property type="entry name" value="Aspartate/glutamate racemase"/>
    <property type="match status" value="2"/>
</dbReference>
<comment type="similarity">
    <text evidence="7">Belongs to the aspartate/glutamate racemases family.</text>
</comment>
<evidence type="ECO:0000313" key="8">
    <source>
        <dbReference type="EMBL" id="RWX44487.1"/>
    </source>
</evidence>
<dbReference type="GO" id="GO:0071555">
    <property type="term" value="P:cell wall organization"/>
    <property type="evidence" value="ECO:0007669"/>
    <property type="project" value="UniProtKB-KW"/>
</dbReference>
<name>A0A444IUG7_9BACT</name>
<dbReference type="AlphaFoldDB" id="A0A444IUG7"/>
<dbReference type="PANTHER" id="PTHR21198">
    <property type="entry name" value="GLUTAMATE RACEMASE"/>
    <property type="match status" value="1"/>
</dbReference>
<dbReference type="HAMAP" id="MF_00258">
    <property type="entry name" value="Glu_racemase"/>
    <property type="match status" value="1"/>
</dbReference>
<dbReference type="GO" id="GO:0009252">
    <property type="term" value="P:peptidoglycan biosynthetic process"/>
    <property type="evidence" value="ECO:0007669"/>
    <property type="project" value="UniProtKB-UniRule"/>
</dbReference>
<comment type="function">
    <text evidence="7">Provides the (R)-glutamate required for cell wall biosynthesis.</text>
</comment>
<evidence type="ECO:0000256" key="4">
    <source>
        <dbReference type="ARBA" id="ARBA00022984"/>
    </source>
</evidence>
<dbReference type="EC" id="5.1.1.3" evidence="2 7"/>
<organism evidence="8 9">
    <name type="scientific">Candidatus Electrothrix aarhusensis</name>
    <dbReference type="NCBI Taxonomy" id="1859131"/>
    <lineage>
        <taxon>Bacteria</taxon>
        <taxon>Pseudomonadati</taxon>
        <taxon>Thermodesulfobacteriota</taxon>
        <taxon>Desulfobulbia</taxon>
        <taxon>Desulfobulbales</taxon>
        <taxon>Desulfobulbaceae</taxon>
        <taxon>Candidatus Electrothrix</taxon>
    </lineage>
</organism>
<proteinExistence type="inferred from homology"/>
<dbReference type="NCBIfam" id="TIGR00067">
    <property type="entry name" value="glut_race"/>
    <property type="match status" value="1"/>
</dbReference>
<gene>
    <name evidence="7" type="primary">murI</name>
    <name evidence="8" type="ORF">H206_01656</name>
</gene>
<feature type="binding site" evidence="7">
    <location>
        <begin position="38"/>
        <end position="39"/>
    </location>
    <ligand>
        <name>substrate</name>
    </ligand>
</feature>
<dbReference type="GO" id="GO:0008881">
    <property type="term" value="F:glutamate racemase activity"/>
    <property type="evidence" value="ECO:0007669"/>
    <property type="project" value="UniProtKB-UniRule"/>
</dbReference>
<dbReference type="Pfam" id="PF01177">
    <property type="entry name" value="Asp_Glu_race"/>
    <property type="match status" value="1"/>
</dbReference>